<evidence type="ECO:0000256" key="3">
    <source>
        <dbReference type="ARBA" id="ARBA00014185"/>
    </source>
</evidence>
<keyword evidence="9" id="KW-1185">Reference proteome</keyword>
<dbReference type="Proteomes" id="UP001605036">
    <property type="component" value="Unassembled WGS sequence"/>
</dbReference>
<dbReference type="InterPro" id="IPR005794">
    <property type="entry name" value="Fmt"/>
</dbReference>
<evidence type="ECO:0000256" key="1">
    <source>
        <dbReference type="ARBA" id="ARBA00010699"/>
    </source>
</evidence>
<feature type="domain" description="Formyl transferase N-terminal" evidence="6">
    <location>
        <begin position="96"/>
        <end position="279"/>
    </location>
</feature>
<dbReference type="Gene3D" id="3.40.50.170">
    <property type="entry name" value="Formyl transferase, N-terminal domain"/>
    <property type="match status" value="1"/>
</dbReference>
<name>A0ABD1XEI7_9MARC</name>
<dbReference type="AlphaFoldDB" id="A0ABD1XEI7"/>
<comment type="similarity">
    <text evidence="1">Belongs to the Fmt family.</text>
</comment>
<dbReference type="Gene3D" id="3.10.25.10">
    <property type="entry name" value="Formyl transferase, C-terminal domain"/>
    <property type="match status" value="1"/>
</dbReference>
<sequence>MTTKELRKLPADIYDSDPVRSRLGRTASFQKRLWLEEATISGSPPELKRAVFHGRKSVRWGSTQQVRVGRLRERSARVTTFVRCMSEESSSSRKSLVFLGTPDVAADVLDVLLEASQDRNSLFQVAAVVTQPPSTRGRGRKLLPSAVEQRALDKGFPSDRIFSPQKAGEEPFLEELKDLKPDLCVTAAYGNILPTKFLNIPRCGTVNVHPSLLPLYRGAAPVQRAIQDGVKVSGVTIAYTVRALDAGPIIAAEKYEVDPNITAPELLRTLFKKGSDLLLREMPFVLDGTAKEKAQEQDHSKATLAPKVTVEESWLNFDEPAEILHNKVRAFAEWPGTRARFLLCSSSGETQSIELKVVTTLVNSLSAESLPSGGEVSLVRDALVVPCGREGADCTYLEIVKLQPPAKKVMSARDFCNGLRGQKLLKDSKGAPLSSVYMAA</sequence>
<accession>A0ABD1XEI7</accession>
<keyword evidence="5" id="KW-0648">Protein biosynthesis</keyword>
<evidence type="ECO:0000256" key="4">
    <source>
        <dbReference type="ARBA" id="ARBA00022679"/>
    </source>
</evidence>
<dbReference type="InterPro" id="IPR041711">
    <property type="entry name" value="Met-tRNA-FMT_N"/>
</dbReference>
<dbReference type="SUPFAM" id="SSF50486">
    <property type="entry name" value="FMT C-terminal domain-like"/>
    <property type="match status" value="1"/>
</dbReference>
<evidence type="ECO:0000256" key="2">
    <source>
        <dbReference type="ARBA" id="ARBA00012261"/>
    </source>
</evidence>
<feature type="domain" description="Formyl transferase C-terminal" evidence="7">
    <location>
        <begin position="307"/>
        <end position="419"/>
    </location>
</feature>
<evidence type="ECO:0000256" key="5">
    <source>
        <dbReference type="ARBA" id="ARBA00022917"/>
    </source>
</evidence>
<dbReference type="FunFam" id="3.40.50.170:FF:000010">
    <property type="entry name" value="Methionyl-tRNA formyltransferase"/>
    <property type="match status" value="1"/>
</dbReference>
<protein>
    <recommendedName>
        <fullName evidence="3">Methionyl-tRNA formyltransferase, mitochondrial</fullName>
        <ecNumber evidence="2">2.1.2.9</ecNumber>
    </recommendedName>
</protein>
<organism evidence="8 9">
    <name type="scientific">Riccia fluitans</name>
    <dbReference type="NCBI Taxonomy" id="41844"/>
    <lineage>
        <taxon>Eukaryota</taxon>
        <taxon>Viridiplantae</taxon>
        <taxon>Streptophyta</taxon>
        <taxon>Embryophyta</taxon>
        <taxon>Marchantiophyta</taxon>
        <taxon>Marchantiopsida</taxon>
        <taxon>Marchantiidae</taxon>
        <taxon>Marchantiales</taxon>
        <taxon>Ricciaceae</taxon>
        <taxon>Riccia</taxon>
    </lineage>
</organism>
<dbReference type="EC" id="2.1.2.9" evidence="2"/>
<evidence type="ECO:0000313" key="8">
    <source>
        <dbReference type="EMBL" id="KAL2603239.1"/>
    </source>
</evidence>
<evidence type="ECO:0000259" key="7">
    <source>
        <dbReference type="Pfam" id="PF02911"/>
    </source>
</evidence>
<dbReference type="InterPro" id="IPR002376">
    <property type="entry name" value="Formyl_transf_N"/>
</dbReference>
<keyword evidence="4" id="KW-0808">Transferase</keyword>
<reference evidence="8 9" key="1">
    <citation type="submission" date="2024-09" db="EMBL/GenBank/DDBJ databases">
        <title>Chromosome-scale assembly of Riccia fluitans.</title>
        <authorList>
            <person name="Paukszto L."/>
            <person name="Sawicki J."/>
            <person name="Karawczyk K."/>
            <person name="Piernik-Szablinska J."/>
            <person name="Szczecinska M."/>
            <person name="Mazdziarz M."/>
        </authorList>
    </citation>
    <scope>NUCLEOTIDE SEQUENCE [LARGE SCALE GENOMIC DNA]</scope>
    <source>
        <strain evidence="8">Rf_01</strain>
        <tissue evidence="8">Aerial parts of the thallus</tissue>
    </source>
</reference>
<dbReference type="InterPro" id="IPR005793">
    <property type="entry name" value="Formyl_trans_C"/>
</dbReference>
<comment type="caution">
    <text evidence="8">The sequence shown here is derived from an EMBL/GenBank/DDBJ whole genome shotgun (WGS) entry which is preliminary data.</text>
</comment>
<dbReference type="Pfam" id="PF02911">
    <property type="entry name" value="Formyl_trans_C"/>
    <property type="match status" value="1"/>
</dbReference>
<dbReference type="InterPro" id="IPR044135">
    <property type="entry name" value="Met-tRNA-FMT_C"/>
</dbReference>
<gene>
    <name evidence="8" type="ORF">R1flu_008804</name>
</gene>
<dbReference type="CDD" id="cd08704">
    <property type="entry name" value="Met_tRNA_FMT_C"/>
    <property type="match status" value="1"/>
</dbReference>
<evidence type="ECO:0000313" key="9">
    <source>
        <dbReference type="Proteomes" id="UP001605036"/>
    </source>
</evidence>
<dbReference type="SUPFAM" id="SSF53328">
    <property type="entry name" value="Formyltransferase"/>
    <property type="match status" value="1"/>
</dbReference>
<proteinExistence type="inferred from homology"/>
<dbReference type="NCBIfam" id="TIGR00460">
    <property type="entry name" value="fmt"/>
    <property type="match status" value="1"/>
</dbReference>
<dbReference type="Pfam" id="PF00551">
    <property type="entry name" value="Formyl_trans_N"/>
    <property type="match status" value="1"/>
</dbReference>
<dbReference type="PANTHER" id="PTHR11138:SF5">
    <property type="entry name" value="METHIONYL-TRNA FORMYLTRANSFERASE, MITOCHONDRIAL"/>
    <property type="match status" value="1"/>
</dbReference>
<dbReference type="EMBL" id="JBHFFA010000021">
    <property type="protein sequence ID" value="KAL2603239.1"/>
    <property type="molecule type" value="Genomic_DNA"/>
</dbReference>
<dbReference type="GO" id="GO:0004479">
    <property type="term" value="F:methionyl-tRNA formyltransferase activity"/>
    <property type="evidence" value="ECO:0007669"/>
    <property type="project" value="UniProtKB-EC"/>
</dbReference>
<dbReference type="PANTHER" id="PTHR11138">
    <property type="entry name" value="METHIONYL-TRNA FORMYLTRANSFERASE"/>
    <property type="match status" value="1"/>
</dbReference>
<dbReference type="InterPro" id="IPR037022">
    <property type="entry name" value="Formyl_trans_C_sf"/>
</dbReference>
<dbReference type="InterPro" id="IPR011034">
    <property type="entry name" value="Formyl_transferase-like_C_sf"/>
</dbReference>
<dbReference type="CDD" id="cd08646">
    <property type="entry name" value="FMT_core_Met-tRNA-FMT_N"/>
    <property type="match status" value="1"/>
</dbReference>
<evidence type="ECO:0000259" key="6">
    <source>
        <dbReference type="Pfam" id="PF00551"/>
    </source>
</evidence>
<dbReference type="HAMAP" id="MF_00182">
    <property type="entry name" value="Formyl_trans"/>
    <property type="match status" value="1"/>
</dbReference>
<dbReference type="InterPro" id="IPR036477">
    <property type="entry name" value="Formyl_transf_N_sf"/>
</dbReference>